<dbReference type="EMBL" id="JBBWWQ010000014">
    <property type="protein sequence ID" value="KAK8931223.1"/>
    <property type="molecule type" value="Genomic_DNA"/>
</dbReference>
<keyword evidence="3" id="KW-0862">Zinc</keyword>
<keyword evidence="6" id="KW-0804">Transcription</keyword>
<dbReference type="InterPro" id="IPR003851">
    <property type="entry name" value="Znf_Dof"/>
</dbReference>
<evidence type="ECO:0000313" key="11">
    <source>
        <dbReference type="EMBL" id="KAK8931223.1"/>
    </source>
</evidence>
<keyword evidence="4" id="KW-0805">Transcription regulation</keyword>
<evidence type="ECO:0000256" key="6">
    <source>
        <dbReference type="ARBA" id="ARBA00023163"/>
    </source>
</evidence>
<dbReference type="InterPro" id="IPR045174">
    <property type="entry name" value="Dof"/>
</dbReference>
<keyword evidence="2 8" id="KW-0863">Zinc-finger</keyword>
<dbReference type="PANTHER" id="PTHR31089">
    <property type="entry name" value="CYCLIC DOF FACTOR 2"/>
    <property type="match status" value="1"/>
</dbReference>
<evidence type="ECO:0000313" key="12">
    <source>
        <dbReference type="Proteomes" id="UP001418222"/>
    </source>
</evidence>
<feature type="compositionally biased region" description="Acidic residues" evidence="9">
    <location>
        <begin position="93"/>
        <end position="103"/>
    </location>
</feature>
<keyword evidence="5 8" id="KW-0238">DNA-binding</keyword>
<proteinExistence type="predicted"/>
<accession>A0AAP0G0X3</accession>
<name>A0AAP0G0X3_9ASPA</name>
<evidence type="ECO:0000259" key="10">
    <source>
        <dbReference type="PROSITE" id="PS50884"/>
    </source>
</evidence>
<comment type="caution">
    <text evidence="11">The sequence shown here is derived from an EMBL/GenBank/DDBJ whole genome shotgun (WGS) entry which is preliminary data.</text>
</comment>
<evidence type="ECO:0000256" key="4">
    <source>
        <dbReference type="ARBA" id="ARBA00023015"/>
    </source>
</evidence>
<evidence type="ECO:0000256" key="2">
    <source>
        <dbReference type="ARBA" id="ARBA00022771"/>
    </source>
</evidence>
<dbReference type="PROSITE" id="PS50884">
    <property type="entry name" value="ZF_DOF_2"/>
    <property type="match status" value="1"/>
</dbReference>
<feature type="region of interest" description="Disordered" evidence="9">
    <location>
        <begin position="91"/>
        <end position="147"/>
    </location>
</feature>
<feature type="compositionally biased region" description="Basic residues" evidence="9">
    <location>
        <begin position="48"/>
        <end position="60"/>
    </location>
</feature>
<dbReference type="Pfam" id="PF02701">
    <property type="entry name" value="Zn_ribbon_Dof"/>
    <property type="match status" value="1"/>
</dbReference>
<dbReference type="AlphaFoldDB" id="A0AAP0G0X3"/>
<evidence type="ECO:0000256" key="1">
    <source>
        <dbReference type="ARBA" id="ARBA00022723"/>
    </source>
</evidence>
<gene>
    <name evidence="11" type="primary">CDF3</name>
    <name evidence="11" type="ORF">KSP39_PZI016561</name>
</gene>
<keyword evidence="1" id="KW-0479">Metal-binding</keyword>
<dbReference type="GO" id="GO:0008270">
    <property type="term" value="F:zinc ion binding"/>
    <property type="evidence" value="ECO:0007669"/>
    <property type="project" value="UniProtKB-KW"/>
</dbReference>
<dbReference type="GO" id="GO:0003700">
    <property type="term" value="F:DNA-binding transcription factor activity"/>
    <property type="evidence" value="ECO:0007669"/>
    <property type="project" value="InterPro"/>
</dbReference>
<reference evidence="11 12" key="1">
    <citation type="journal article" date="2022" name="Nat. Plants">
        <title>Genomes of leafy and leafless Platanthera orchids illuminate the evolution of mycoheterotrophy.</title>
        <authorList>
            <person name="Li M.H."/>
            <person name="Liu K.W."/>
            <person name="Li Z."/>
            <person name="Lu H.C."/>
            <person name="Ye Q.L."/>
            <person name="Zhang D."/>
            <person name="Wang J.Y."/>
            <person name="Li Y.F."/>
            <person name="Zhong Z.M."/>
            <person name="Liu X."/>
            <person name="Yu X."/>
            <person name="Liu D.K."/>
            <person name="Tu X.D."/>
            <person name="Liu B."/>
            <person name="Hao Y."/>
            <person name="Liao X.Y."/>
            <person name="Jiang Y.T."/>
            <person name="Sun W.H."/>
            <person name="Chen J."/>
            <person name="Chen Y.Q."/>
            <person name="Ai Y."/>
            <person name="Zhai J.W."/>
            <person name="Wu S.S."/>
            <person name="Zhou Z."/>
            <person name="Hsiao Y.Y."/>
            <person name="Wu W.L."/>
            <person name="Chen Y.Y."/>
            <person name="Lin Y.F."/>
            <person name="Hsu J.L."/>
            <person name="Li C.Y."/>
            <person name="Wang Z.W."/>
            <person name="Zhao X."/>
            <person name="Zhong W.Y."/>
            <person name="Ma X.K."/>
            <person name="Ma L."/>
            <person name="Huang J."/>
            <person name="Chen G.Z."/>
            <person name="Huang M.Z."/>
            <person name="Huang L."/>
            <person name="Peng D.H."/>
            <person name="Luo Y.B."/>
            <person name="Zou S.Q."/>
            <person name="Chen S.P."/>
            <person name="Lan S."/>
            <person name="Tsai W.C."/>
            <person name="Van de Peer Y."/>
            <person name="Liu Z.J."/>
        </authorList>
    </citation>
    <scope>NUCLEOTIDE SEQUENCE [LARGE SCALE GENOMIC DNA]</scope>
    <source>
        <strain evidence="11">Lor287</strain>
    </source>
</reference>
<feature type="compositionally biased region" description="Basic and acidic residues" evidence="9">
    <location>
        <begin position="110"/>
        <end position="127"/>
    </location>
</feature>
<evidence type="ECO:0000256" key="3">
    <source>
        <dbReference type="ARBA" id="ARBA00022833"/>
    </source>
</evidence>
<evidence type="ECO:0000256" key="5">
    <source>
        <dbReference type="ARBA" id="ARBA00023125"/>
    </source>
</evidence>
<dbReference type="Proteomes" id="UP001418222">
    <property type="component" value="Unassembled WGS sequence"/>
</dbReference>
<dbReference type="GO" id="GO:0005634">
    <property type="term" value="C:nucleus"/>
    <property type="evidence" value="ECO:0007669"/>
    <property type="project" value="UniProtKB-SubCell"/>
</dbReference>
<protein>
    <submittedName>
        <fullName evidence="11">Cyclic dof factor 3</fullName>
    </submittedName>
</protein>
<feature type="domain" description="Dof-type" evidence="10">
    <location>
        <begin position="147"/>
        <end position="201"/>
    </location>
</feature>
<evidence type="ECO:0000256" key="7">
    <source>
        <dbReference type="ARBA" id="ARBA00023242"/>
    </source>
</evidence>
<feature type="region of interest" description="Disordered" evidence="9">
    <location>
        <begin position="30"/>
        <end position="72"/>
    </location>
</feature>
<dbReference type="PANTHER" id="PTHR31089:SF1">
    <property type="entry name" value="CYCLIC DOF FACTOR 3"/>
    <property type="match status" value="1"/>
</dbReference>
<feature type="compositionally biased region" description="Basic and acidic residues" evidence="9">
    <location>
        <begin position="37"/>
        <end position="47"/>
    </location>
</feature>
<feature type="compositionally biased region" description="Basic and acidic residues" evidence="9">
    <location>
        <begin position="135"/>
        <end position="145"/>
    </location>
</feature>
<keyword evidence="12" id="KW-1185">Reference proteome</keyword>
<evidence type="ECO:0000256" key="9">
    <source>
        <dbReference type="SAM" id="MobiDB-lite"/>
    </source>
</evidence>
<feature type="region of interest" description="Disordered" evidence="9">
    <location>
        <begin position="194"/>
        <end position="218"/>
    </location>
</feature>
<evidence type="ECO:0000256" key="8">
    <source>
        <dbReference type="PROSITE-ProRule" id="PRU00071"/>
    </source>
</evidence>
<comment type="subcellular location">
    <subcellularLocation>
        <location evidence="8">Nucleus</location>
    </subcellularLocation>
</comment>
<dbReference type="GO" id="GO:0003677">
    <property type="term" value="F:DNA binding"/>
    <property type="evidence" value="ECO:0007669"/>
    <property type="project" value="UniProtKB-UniRule"/>
</dbReference>
<sequence>MGAPLASQGATRALLARACACAAFIRPPRTITSPQCKETHPKRDTEKQRKKKKKKKKKKKSETGEMEGIMEPEIKLFGKRIQIPGARIVPAAAEEDCSGDDEKESPTSAEDEKFDSKASSEEEKSKEDDELNNNVEDKSAKKPDKILPCPRCNSMETKFCYYNNYNVNQPRHFCKKCQRYWTAGGSMRNVPVGAGRRKSKCSGPSQHCPHITIPDPDSKHHLQPLQSNGTVLNFGSGTPRSESMASVMNLVVEKTVKNCEHLSGSSNSNDEMKELKNSNCYGFPPVNNAPAFNGTPWPYPWGPSPPLCLPSFSFPFYPMNAYWNIPWPPPPPHLPNSPISVLNFPIAGKHSRDGNSLNHNSPNQENCIWIPKTTRANDLQKTSNSPVWAAMDFKNDKADNASRGEGLFKAFQSTGHHKHNSNEVSQALHANPAAVSRSFSFQES</sequence>
<keyword evidence="7 8" id="KW-0539">Nucleus</keyword>
<organism evidence="11 12">
    <name type="scientific">Platanthera zijinensis</name>
    <dbReference type="NCBI Taxonomy" id="2320716"/>
    <lineage>
        <taxon>Eukaryota</taxon>
        <taxon>Viridiplantae</taxon>
        <taxon>Streptophyta</taxon>
        <taxon>Embryophyta</taxon>
        <taxon>Tracheophyta</taxon>
        <taxon>Spermatophyta</taxon>
        <taxon>Magnoliopsida</taxon>
        <taxon>Liliopsida</taxon>
        <taxon>Asparagales</taxon>
        <taxon>Orchidaceae</taxon>
        <taxon>Orchidoideae</taxon>
        <taxon>Orchideae</taxon>
        <taxon>Orchidinae</taxon>
        <taxon>Platanthera</taxon>
    </lineage>
</organism>
<dbReference type="PROSITE" id="PS01361">
    <property type="entry name" value="ZF_DOF_1"/>
    <property type="match status" value="1"/>
</dbReference>